<dbReference type="GO" id="GO:0003723">
    <property type="term" value="F:RNA binding"/>
    <property type="evidence" value="ECO:0007669"/>
    <property type="project" value="InterPro"/>
</dbReference>
<dbReference type="AlphaFoldDB" id="A0A2U1U922"/>
<dbReference type="EMBL" id="QDKH01000005">
    <property type="protein sequence ID" value="PWC18127.1"/>
    <property type="molecule type" value="Genomic_DNA"/>
</dbReference>
<evidence type="ECO:0000313" key="2">
    <source>
        <dbReference type="Proteomes" id="UP000296159"/>
    </source>
</evidence>
<organism evidence="1 2">
    <name type="scientific">Brenneria corticis</name>
    <dbReference type="NCBI Taxonomy" id="2173106"/>
    <lineage>
        <taxon>Bacteria</taxon>
        <taxon>Pseudomonadati</taxon>
        <taxon>Pseudomonadota</taxon>
        <taxon>Gammaproteobacteria</taxon>
        <taxon>Enterobacterales</taxon>
        <taxon>Pectobacteriaceae</taxon>
        <taxon>Brenneria</taxon>
    </lineage>
</organism>
<dbReference type="InterPro" id="IPR018669">
    <property type="entry name" value="Toxin_HigB"/>
</dbReference>
<dbReference type="Pfam" id="PF09907">
    <property type="entry name" value="HigB_toxin"/>
    <property type="match status" value="1"/>
</dbReference>
<dbReference type="RefSeq" id="WP_136165294.1">
    <property type="nucleotide sequence ID" value="NZ_KZ819073.1"/>
</dbReference>
<keyword evidence="2" id="KW-1185">Reference proteome</keyword>
<dbReference type="GO" id="GO:0004519">
    <property type="term" value="F:endonuclease activity"/>
    <property type="evidence" value="ECO:0007669"/>
    <property type="project" value="InterPro"/>
</dbReference>
<gene>
    <name evidence="1" type="ORF">DDT56_04445</name>
</gene>
<sequence length="105" mass="12443">MHLISMKTIVEASRRFPQYAEDLMKLGRVIEKGNFPTPDELKKVYPSLDNFKYLDKHYVINVAGNELRVIALIFFAGQKFYVREVMTHAEYDRYTALRRGKRNDR</sequence>
<reference evidence="1 2" key="1">
    <citation type="submission" date="2018-04" db="EMBL/GenBank/DDBJ databases">
        <title>Brenneria corticis sp.nov.</title>
        <authorList>
            <person name="Li Y."/>
        </authorList>
    </citation>
    <scope>NUCLEOTIDE SEQUENCE [LARGE SCALE GENOMIC DNA]</scope>
    <source>
        <strain evidence="1 2">CFCC 11842</strain>
    </source>
</reference>
<accession>A0A2U1U922</accession>
<protein>
    <submittedName>
        <fullName evidence="1">Addiction module toxin RelE</fullName>
    </submittedName>
</protein>
<name>A0A2U1U922_9GAMM</name>
<proteinExistence type="predicted"/>
<evidence type="ECO:0000313" key="1">
    <source>
        <dbReference type="EMBL" id="PWC18127.1"/>
    </source>
</evidence>
<comment type="caution">
    <text evidence="1">The sequence shown here is derived from an EMBL/GenBank/DDBJ whole genome shotgun (WGS) entry which is preliminary data.</text>
</comment>
<dbReference type="Proteomes" id="UP000296159">
    <property type="component" value="Unassembled WGS sequence"/>
</dbReference>
<dbReference type="GO" id="GO:0110001">
    <property type="term" value="C:toxin-antitoxin complex"/>
    <property type="evidence" value="ECO:0007669"/>
    <property type="project" value="InterPro"/>
</dbReference>